<keyword evidence="2" id="KW-1185">Reference proteome</keyword>
<proteinExistence type="predicted"/>
<accession>A0ABR1WFN6</accession>
<evidence type="ECO:0000313" key="1">
    <source>
        <dbReference type="EMBL" id="KAK8082253.1"/>
    </source>
</evidence>
<dbReference type="PANTHER" id="PTHR13132:SF29">
    <property type="entry name" value="ALPHA-(1,6)-FUCOSYLTRANSFERASE"/>
    <property type="match status" value="1"/>
</dbReference>
<protein>
    <submittedName>
        <fullName evidence="1">Uncharacterized protein</fullName>
    </submittedName>
</protein>
<dbReference type="Gene3D" id="3.40.50.11350">
    <property type="match status" value="1"/>
</dbReference>
<comment type="caution">
    <text evidence="1">The sequence shown here is derived from an EMBL/GenBank/DDBJ whole genome shotgun (WGS) entry which is preliminary data.</text>
</comment>
<dbReference type="EMBL" id="JAQQWM010000001">
    <property type="protein sequence ID" value="KAK8082253.1"/>
    <property type="molecule type" value="Genomic_DNA"/>
</dbReference>
<name>A0ABR1WFN6_9PEZI</name>
<dbReference type="PANTHER" id="PTHR13132">
    <property type="entry name" value="ALPHA- 1,6 -FUCOSYLTRANSFERASE"/>
    <property type="match status" value="1"/>
</dbReference>
<organism evidence="1 2">
    <name type="scientific">Apiospora saccharicola</name>
    <dbReference type="NCBI Taxonomy" id="335842"/>
    <lineage>
        <taxon>Eukaryota</taxon>
        <taxon>Fungi</taxon>
        <taxon>Dikarya</taxon>
        <taxon>Ascomycota</taxon>
        <taxon>Pezizomycotina</taxon>
        <taxon>Sordariomycetes</taxon>
        <taxon>Xylariomycetidae</taxon>
        <taxon>Amphisphaeriales</taxon>
        <taxon>Apiosporaceae</taxon>
        <taxon>Apiospora</taxon>
    </lineage>
</organism>
<dbReference type="Proteomes" id="UP001446871">
    <property type="component" value="Unassembled WGS sequence"/>
</dbReference>
<sequence>MAPPALDLTHSTHAKMMVIPPRLNLRRTASYTGTSSTNEKAPLSSTSSRFNFNHLLFSPPPSPGLPALVPRPKKSPVAPRPSRVFRLFGWFLSVAAFLYIAKVAVDHFGDVPVVVDWALGSQEAYEMVGQDELPEFPTPIAVTDRRGRSKWTVSIPPSYNFPLSTKEYADICAKCHEVATHVRDLQGKTYPSQKANSDYYYQDPYFLDVDEAEKRGLLPGAQDIAWGVTPRVQNGHLVGESQSTLVDQPVCESTLTFVLESPDAGLGTTLMMLWMAYGLAQKEKRAFFIDDSRWAYGEYTGIFKSPPFQIANLLRGTKCFPYEVLQKKDQNRERPMFDLARAGYEALFHLNKDDHTYITKRIIELRNKAKAPAGSKQDGTVVGIHVRHGDQHPFEYQYRGAYIPLNLYADRAREIIEDLHNTSAPNGGENIVAKRLSFTVIASDDPEVYDSDEFKRSPRAQEMIKLAAKAQIPQPEQDRSVMHKFVDETFGWEGGFFASMFWNLGRAGINSDSAGSSIPVTPSAETTRLRSYIGRAYLMDLVILAHGSDALICTISATGCRLMAVMMGWEKAINHGDWVNIDGNYQWAGLAPPS</sequence>
<evidence type="ECO:0000313" key="2">
    <source>
        <dbReference type="Proteomes" id="UP001446871"/>
    </source>
</evidence>
<gene>
    <name evidence="1" type="ORF">PG996_001034</name>
</gene>
<reference evidence="1 2" key="1">
    <citation type="submission" date="2023-01" db="EMBL/GenBank/DDBJ databases">
        <title>Analysis of 21 Apiospora genomes using comparative genomics revels a genus with tremendous synthesis potential of carbohydrate active enzymes and secondary metabolites.</title>
        <authorList>
            <person name="Sorensen T."/>
        </authorList>
    </citation>
    <scope>NUCLEOTIDE SEQUENCE [LARGE SCALE GENOMIC DNA]</scope>
    <source>
        <strain evidence="1 2">CBS 83171</strain>
    </source>
</reference>